<name>A0A841U4L4_9BACL</name>
<dbReference type="SUPFAM" id="SSF103481">
    <property type="entry name" value="Multidrug resistance efflux transporter EmrE"/>
    <property type="match status" value="1"/>
</dbReference>
<keyword evidence="2" id="KW-1133">Transmembrane helix</keyword>
<evidence type="ECO:0000313" key="4">
    <source>
        <dbReference type="Proteomes" id="UP000553776"/>
    </source>
</evidence>
<dbReference type="Proteomes" id="UP000553776">
    <property type="component" value="Unassembled WGS sequence"/>
</dbReference>
<dbReference type="GO" id="GO:0005886">
    <property type="term" value="C:plasma membrane"/>
    <property type="evidence" value="ECO:0007669"/>
    <property type="project" value="TreeGrafter"/>
</dbReference>
<comment type="caution">
    <text evidence="3">The sequence shown here is derived from an EMBL/GenBank/DDBJ whole genome shotgun (WGS) entry which is preliminary data.</text>
</comment>
<keyword evidence="4" id="KW-1185">Reference proteome</keyword>
<dbReference type="PROSITE" id="PS51257">
    <property type="entry name" value="PROKAR_LIPOPROTEIN"/>
    <property type="match status" value="1"/>
</dbReference>
<dbReference type="InterPro" id="IPR006750">
    <property type="entry name" value="YdcZ"/>
</dbReference>
<accession>A0A841U4L4</accession>
<dbReference type="Pfam" id="PF04657">
    <property type="entry name" value="DMT_YdcZ"/>
    <property type="match status" value="1"/>
</dbReference>
<feature type="transmembrane region" description="Helical" evidence="2">
    <location>
        <begin position="53"/>
        <end position="75"/>
    </location>
</feature>
<evidence type="ECO:0000256" key="2">
    <source>
        <dbReference type="SAM" id="Phobius"/>
    </source>
</evidence>
<feature type="transmembrane region" description="Helical" evidence="2">
    <location>
        <begin position="87"/>
        <end position="106"/>
    </location>
</feature>
<organism evidence="3 4">
    <name type="scientific">Cohnella xylanilytica</name>
    <dbReference type="NCBI Taxonomy" id="557555"/>
    <lineage>
        <taxon>Bacteria</taxon>
        <taxon>Bacillati</taxon>
        <taxon>Bacillota</taxon>
        <taxon>Bacilli</taxon>
        <taxon>Bacillales</taxon>
        <taxon>Paenibacillaceae</taxon>
        <taxon>Cohnella</taxon>
    </lineage>
</organism>
<dbReference type="InterPro" id="IPR037185">
    <property type="entry name" value="EmrE-like"/>
</dbReference>
<dbReference type="PANTHER" id="PTHR34821:SF3">
    <property type="entry name" value="MEMBRANE PROTEIN"/>
    <property type="match status" value="1"/>
</dbReference>
<sequence length="163" mass="17131">MSFSPGRNLSCNKGEIDRGVTNRLGILYAVVAGACLALQGAANSRIGQAIGTWQAAAMTQFAGFALSLAILALRGDGGWRSLKRAKPLYLTGGAFAAPIIYCNVTAMHRIGAALTIASVLISQLCLTFVVEKRGWLGLEKRRTNPAEWAGIALMIAGVAILRG</sequence>
<feature type="transmembrane region" description="Helical" evidence="2">
    <location>
        <begin position="112"/>
        <end position="130"/>
    </location>
</feature>
<proteinExistence type="predicted"/>
<gene>
    <name evidence="3" type="ORF">H7B90_29565</name>
</gene>
<dbReference type="AlphaFoldDB" id="A0A841U4L4"/>
<protein>
    <submittedName>
        <fullName evidence="3">DMT family transporter</fullName>
    </submittedName>
</protein>
<evidence type="ECO:0000256" key="1">
    <source>
        <dbReference type="ARBA" id="ARBA00004127"/>
    </source>
</evidence>
<feature type="transmembrane region" description="Helical" evidence="2">
    <location>
        <begin position="20"/>
        <end position="41"/>
    </location>
</feature>
<dbReference type="PANTHER" id="PTHR34821">
    <property type="entry name" value="INNER MEMBRANE PROTEIN YDCZ"/>
    <property type="match status" value="1"/>
</dbReference>
<keyword evidence="2" id="KW-0812">Transmembrane</keyword>
<keyword evidence="2" id="KW-0472">Membrane</keyword>
<reference evidence="3 4" key="1">
    <citation type="submission" date="2020-08" db="EMBL/GenBank/DDBJ databases">
        <title>Cohnella phylogeny.</title>
        <authorList>
            <person name="Dunlap C."/>
        </authorList>
    </citation>
    <scope>NUCLEOTIDE SEQUENCE [LARGE SCALE GENOMIC DNA]</scope>
    <source>
        <strain evidence="3 4">DSM 25239</strain>
    </source>
</reference>
<dbReference type="EMBL" id="JACJVR010000130">
    <property type="protein sequence ID" value="MBB6695546.1"/>
    <property type="molecule type" value="Genomic_DNA"/>
</dbReference>
<evidence type="ECO:0000313" key="3">
    <source>
        <dbReference type="EMBL" id="MBB6695546.1"/>
    </source>
</evidence>
<comment type="subcellular location">
    <subcellularLocation>
        <location evidence="1">Endomembrane system</location>
        <topology evidence="1">Multi-pass membrane protein</topology>
    </subcellularLocation>
</comment>